<organism evidence="7 8">
    <name type="scientific">Dreissena polymorpha</name>
    <name type="common">Zebra mussel</name>
    <name type="synonym">Mytilus polymorpha</name>
    <dbReference type="NCBI Taxonomy" id="45954"/>
    <lineage>
        <taxon>Eukaryota</taxon>
        <taxon>Metazoa</taxon>
        <taxon>Spiralia</taxon>
        <taxon>Lophotrochozoa</taxon>
        <taxon>Mollusca</taxon>
        <taxon>Bivalvia</taxon>
        <taxon>Autobranchia</taxon>
        <taxon>Heteroconchia</taxon>
        <taxon>Euheterodonta</taxon>
        <taxon>Imparidentia</taxon>
        <taxon>Neoheterodontei</taxon>
        <taxon>Myida</taxon>
        <taxon>Dreissenoidea</taxon>
        <taxon>Dreissenidae</taxon>
        <taxon>Dreissena</taxon>
    </lineage>
</organism>
<dbReference type="PRINTS" id="PR00237">
    <property type="entry name" value="GPCRRHODOPSN"/>
</dbReference>
<dbReference type="InterPro" id="IPR000276">
    <property type="entry name" value="GPCR_Rhodpsn"/>
</dbReference>
<reference evidence="7" key="1">
    <citation type="journal article" date="2019" name="bioRxiv">
        <title>The Genome of the Zebra Mussel, Dreissena polymorpha: A Resource for Invasive Species Research.</title>
        <authorList>
            <person name="McCartney M.A."/>
            <person name="Auch B."/>
            <person name="Kono T."/>
            <person name="Mallez S."/>
            <person name="Zhang Y."/>
            <person name="Obille A."/>
            <person name="Becker A."/>
            <person name="Abrahante J.E."/>
            <person name="Garbe J."/>
            <person name="Badalamenti J.P."/>
            <person name="Herman A."/>
            <person name="Mangelson H."/>
            <person name="Liachko I."/>
            <person name="Sullivan S."/>
            <person name="Sone E.D."/>
            <person name="Koren S."/>
            <person name="Silverstein K.A.T."/>
            <person name="Beckman K.B."/>
            <person name="Gohl D.M."/>
        </authorList>
    </citation>
    <scope>NUCLEOTIDE SEQUENCE</scope>
    <source>
        <strain evidence="7">Duluth1</strain>
        <tissue evidence="7">Whole animal</tissue>
    </source>
</reference>
<dbReference type="PANTHER" id="PTHR46641">
    <property type="entry name" value="FMRFAMIDE RECEPTOR-RELATED"/>
    <property type="match status" value="1"/>
</dbReference>
<evidence type="ECO:0000256" key="4">
    <source>
        <dbReference type="ARBA" id="ARBA00023136"/>
    </source>
</evidence>
<dbReference type="InterPro" id="IPR052954">
    <property type="entry name" value="GPCR-Ligand_Int"/>
</dbReference>
<comment type="caution">
    <text evidence="7">The sequence shown here is derived from an EMBL/GenBank/DDBJ whole genome shotgun (WGS) entry which is preliminary data.</text>
</comment>
<feature type="transmembrane region" description="Helical" evidence="5">
    <location>
        <begin position="54"/>
        <end position="74"/>
    </location>
</feature>
<sequence length="374" mass="42756">MLEKDLLMFDEFVIQKQIIVFGAPLLLAMGTIGNLISFYILFKNTRKASTYTYLSVLAIMDILVIYVGLLRVWLVQLGIHVEELNSVMCKLVKFLGFFCSDVSVWLIVIVTVERTIVVALPLKAPSVCNSKYAKLGITSVICIFVLLNLHFLWSMDLHYTVNNTTVTPECKAIEGYTYLVEIIWPWVDAAFYSFTPFVIIFVLNIVIIKNVINAKNARLVLRQQCSLSRSYAVKTQTHEHGEMSRRITCMLLAVSFTFLITVLPMNILIIRNSLVDNTQTLKGFIRQRLLMTVAEMLMYTNHSINFFLYCATGKKFRGQFHALACSCCRNPLGLRLRRNMSQRSFNGSLPLVKMNSSRTDYVNCEHFFDKGVQL</sequence>
<keyword evidence="3 5" id="KW-1133">Transmembrane helix</keyword>
<evidence type="ECO:0000256" key="3">
    <source>
        <dbReference type="ARBA" id="ARBA00022989"/>
    </source>
</evidence>
<evidence type="ECO:0000256" key="5">
    <source>
        <dbReference type="SAM" id="Phobius"/>
    </source>
</evidence>
<dbReference type="AlphaFoldDB" id="A0A9D4DV12"/>
<evidence type="ECO:0000313" key="8">
    <source>
        <dbReference type="Proteomes" id="UP000828390"/>
    </source>
</evidence>
<feature type="transmembrane region" description="Helical" evidence="5">
    <location>
        <begin position="247"/>
        <end position="269"/>
    </location>
</feature>
<dbReference type="Pfam" id="PF00001">
    <property type="entry name" value="7tm_1"/>
    <property type="match status" value="1"/>
</dbReference>
<reference evidence="7" key="2">
    <citation type="submission" date="2020-11" db="EMBL/GenBank/DDBJ databases">
        <authorList>
            <person name="McCartney M.A."/>
            <person name="Auch B."/>
            <person name="Kono T."/>
            <person name="Mallez S."/>
            <person name="Becker A."/>
            <person name="Gohl D.M."/>
            <person name="Silverstein K.A.T."/>
            <person name="Koren S."/>
            <person name="Bechman K.B."/>
            <person name="Herman A."/>
            <person name="Abrahante J.E."/>
            <person name="Garbe J."/>
        </authorList>
    </citation>
    <scope>NUCLEOTIDE SEQUENCE</scope>
    <source>
        <strain evidence="7">Duluth1</strain>
        <tissue evidence="7">Whole animal</tissue>
    </source>
</reference>
<dbReference type="OrthoDB" id="9990906at2759"/>
<feature type="transmembrane region" description="Helical" evidence="5">
    <location>
        <begin position="132"/>
        <end position="153"/>
    </location>
</feature>
<dbReference type="SUPFAM" id="SSF81321">
    <property type="entry name" value="Family A G protein-coupled receptor-like"/>
    <property type="match status" value="1"/>
</dbReference>
<dbReference type="PANTHER" id="PTHR46641:SF25">
    <property type="entry name" value="CNMAMIDE RECEPTOR-RELATED"/>
    <property type="match status" value="1"/>
</dbReference>
<feature type="transmembrane region" description="Helical" evidence="5">
    <location>
        <begin position="20"/>
        <end position="42"/>
    </location>
</feature>
<dbReference type="GO" id="GO:0004930">
    <property type="term" value="F:G protein-coupled receptor activity"/>
    <property type="evidence" value="ECO:0007669"/>
    <property type="project" value="InterPro"/>
</dbReference>
<dbReference type="Gene3D" id="1.20.1070.10">
    <property type="entry name" value="Rhodopsin 7-helix transmembrane proteins"/>
    <property type="match status" value="1"/>
</dbReference>
<feature type="transmembrane region" description="Helical" evidence="5">
    <location>
        <begin position="94"/>
        <end position="120"/>
    </location>
</feature>
<proteinExistence type="predicted"/>
<comment type="subcellular location">
    <subcellularLocation>
        <location evidence="1">Membrane</location>
    </subcellularLocation>
</comment>
<dbReference type="CDD" id="cd14978">
    <property type="entry name" value="7tmA_FMRFamide_R-like"/>
    <property type="match status" value="1"/>
</dbReference>
<dbReference type="InterPro" id="IPR017452">
    <property type="entry name" value="GPCR_Rhodpsn_7TM"/>
</dbReference>
<evidence type="ECO:0000259" key="6">
    <source>
        <dbReference type="PROSITE" id="PS50262"/>
    </source>
</evidence>
<dbReference type="PROSITE" id="PS50262">
    <property type="entry name" value="G_PROTEIN_RECEP_F1_2"/>
    <property type="match status" value="1"/>
</dbReference>
<gene>
    <name evidence="7" type="ORF">DPMN_169348</name>
</gene>
<feature type="transmembrane region" description="Helical" evidence="5">
    <location>
        <begin position="289"/>
        <end position="311"/>
    </location>
</feature>
<keyword evidence="2 5" id="KW-0812">Transmembrane</keyword>
<accession>A0A9D4DV12</accession>
<keyword evidence="4 5" id="KW-0472">Membrane</keyword>
<feature type="transmembrane region" description="Helical" evidence="5">
    <location>
        <begin position="189"/>
        <end position="212"/>
    </location>
</feature>
<dbReference type="GO" id="GO:0016020">
    <property type="term" value="C:membrane"/>
    <property type="evidence" value="ECO:0007669"/>
    <property type="project" value="UniProtKB-SubCell"/>
</dbReference>
<dbReference type="Proteomes" id="UP000828390">
    <property type="component" value="Unassembled WGS sequence"/>
</dbReference>
<protein>
    <recommendedName>
        <fullName evidence="6">G-protein coupled receptors family 1 profile domain-containing protein</fullName>
    </recommendedName>
</protein>
<evidence type="ECO:0000256" key="1">
    <source>
        <dbReference type="ARBA" id="ARBA00004370"/>
    </source>
</evidence>
<feature type="domain" description="G-protein coupled receptors family 1 profile" evidence="6">
    <location>
        <begin position="33"/>
        <end position="309"/>
    </location>
</feature>
<keyword evidence="8" id="KW-1185">Reference proteome</keyword>
<dbReference type="EMBL" id="JAIWYP010000009">
    <property type="protein sequence ID" value="KAH3768136.1"/>
    <property type="molecule type" value="Genomic_DNA"/>
</dbReference>
<evidence type="ECO:0000256" key="2">
    <source>
        <dbReference type="ARBA" id="ARBA00022692"/>
    </source>
</evidence>
<evidence type="ECO:0000313" key="7">
    <source>
        <dbReference type="EMBL" id="KAH3768136.1"/>
    </source>
</evidence>
<name>A0A9D4DV12_DREPO</name>